<name>X1M6R0_9ZZZZ</name>
<feature type="non-terminal residue" evidence="1">
    <location>
        <position position="1"/>
    </location>
</feature>
<gene>
    <name evidence="1" type="ORF">S06H3_12823</name>
</gene>
<proteinExistence type="predicted"/>
<accession>X1M6R0</accession>
<organism evidence="1">
    <name type="scientific">marine sediment metagenome</name>
    <dbReference type="NCBI Taxonomy" id="412755"/>
    <lineage>
        <taxon>unclassified sequences</taxon>
        <taxon>metagenomes</taxon>
        <taxon>ecological metagenomes</taxon>
    </lineage>
</organism>
<comment type="caution">
    <text evidence="1">The sequence shown here is derived from an EMBL/GenBank/DDBJ whole genome shotgun (WGS) entry which is preliminary data.</text>
</comment>
<reference evidence="1" key="1">
    <citation type="journal article" date="2014" name="Front. Microbiol.">
        <title>High frequency of phylogenetically diverse reductive dehalogenase-homologous genes in deep subseafloor sedimentary metagenomes.</title>
        <authorList>
            <person name="Kawai M."/>
            <person name="Futagami T."/>
            <person name="Toyoda A."/>
            <person name="Takaki Y."/>
            <person name="Nishi S."/>
            <person name="Hori S."/>
            <person name="Arai W."/>
            <person name="Tsubouchi T."/>
            <person name="Morono Y."/>
            <person name="Uchiyama I."/>
            <person name="Ito T."/>
            <person name="Fujiyama A."/>
            <person name="Inagaki F."/>
            <person name="Takami H."/>
        </authorList>
    </citation>
    <scope>NUCLEOTIDE SEQUENCE</scope>
    <source>
        <strain evidence="1">Expedition CK06-06</strain>
    </source>
</reference>
<protein>
    <submittedName>
        <fullName evidence="1">Uncharacterized protein</fullName>
    </submittedName>
</protein>
<dbReference type="EMBL" id="BARV01006261">
    <property type="protein sequence ID" value="GAI10390.1"/>
    <property type="molecule type" value="Genomic_DNA"/>
</dbReference>
<dbReference type="AlphaFoldDB" id="X1M6R0"/>
<sequence>SSGTGLKELKHIAKEVNRVMSAIIKEVSERERIYRNNK</sequence>
<evidence type="ECO:0000313" key="1">
    <source>
        <dbReference type="EMBL" id="GAI10390.1"/>
    </source>
</evidence>